<dbReference type="Proteomes" id="UP000499080">
    <property type="component" value="Unassembled WGS sequence"/>
</dbReference>
<reference evidence="1 2" key="1">
    <citation type="journal article" date="2019" name="Sci. Rep.">
        <title>Orb-weaving spider Araneus ventricosus genome elucidates the spidroin gene catalogue.</title>
        <authorList>
            <person name="Kono N."/>
            <person name="Nakamura H."/>
            <person name="Ohtoshi R."/>
            <person name="Moran D.A.P."/>
            <person name="Shinohara A."/>
            <person name="Yoshida Y."/>
            <person name="Fujiwara M."/>
            <person name="Mori M."/>
            <person name="Tomita M."/>
            <person name="Arakawa K."/>
        </authorList>
    </citation>
    <scope>NUCLEOTIDE SEQUENCE [LARGE SCALE GENOMIC DNA]</scope>
</reference>
<comment type="caution">
    <text evidence="1">The sequence shown here is derived from an EMBL/GenBank/DDBJ whole genome shotgun (WGS) entry which is preliminary data.</text>
</comment>
<evidence type="ECO:0000313" key="2">
    <source>
        <dbReference type="Proteomes" id="UP000499080"/>
    </source>
</evidence>
<protein>
    <submittedName>
        <fullName evidence="1">Uncharacterized protein</fullName>
    </submittedName>
</protein>
<dbReference type="EMBL" id="BGPR01005855">
    <property type="protein sequence ID" value="GBN14030.1"/>
    <property type="molecule type" value="Genomic_DNA"/>
</dbReference>
<dbReference type="AlphaFoldDB" id="A0A4Y2LIL6"/>
<evidence type="ECO:0000313" key="1">
    <source>
        <dbReference type="EMBL" id="GBN14030.1"/>
    </source>
</evidence>
<name>A0A4Y2LIL6_ARAVE</name>
<sequence>MLRFRNNCLYRKEERTQGEPSSSEFQNAELKLVLTIQQESFDGEDDKKFKGLAIFVDEDKILGVKTQIVNRRDKEDFRKPMLLPSNLY</sequence>
<organism evidence="1 2">
    <name type="scientific">Araneus ventricosus</name>
    <name type="common">Orbweaver spider</name>
    <name type="synonym">Epeira ventricosa</name>
    <dbReference type="NCBI Taxonomy" id="182803"/>
    <lineage>
        <taxon>Eukaryota</taxon>
        <taxon>Metazoa</taxon>
        <taxon>Ecdysozoa</taxon>
        <taxon>Arthropoda</taxon>
        <taxon>Chelicerata</taxon>
        <taxon>Arachnida</taxon>
        <taxon>Araneae</taxon>
        <taxon>Araneomorphae</taxon>
        <taxon>Entelegynae</taxon>
        <taxon>Araneoidea</taxon>
        <taxon>Araneidae</taxon>
        <taxon>Araneus</taxon>
    </lineage>
</organism>
<gene>
    <name evidence="1" type="ORF">AVEN_249370_1</name>
</gene>
<dbReference type="OrthoDB" id="6428494at2759"/>
<proteinExistence type="predicted"/>
<accession>A0A4Y2LIL6</accession>
<keyword evidence="2" id="KW-1185">Reference proteome</keyword>